<reference evidence="3" key="2">
    <citation type="submission" date="2023-04" db="EMBL/GenBank/DDBJ databases">
        <authorList>
            <person name="Bruccoleri R.E."/>
            <person name="Oakeley E.J."/>
            <person name="Faust A.-M."/>
            <person name="Dessus-Babus S."/>
            <person name="Altorfer M."/>
            <person name="Burckhardt D."/>
            <person name="Oertli M."/>
            <person name="Naumann U."/>
            <person name="Petersen F."/>
            <person name="Wong J."/>
        </authorList>
    </citation>
    <scope>NUCLEOTIDE SEQUENCE</scope>
    <source>
        <strain evidence="3">GSM-AAB239-AS_SAM_17_03QT</strain>
        <tissue evidence="3">Leaf</tissue>
    </source>
</reference>
<feature type="region of interest" description="Disordered" evidence="1">
    <location>
        <begin position="1"/>
        <end position="226"/>
    </location>
</feature>
<feature type="compositionally biased region" description="Polar residues" evidence="1">
    <location>
        <begin position="41"/>
        <end position="54"/>
    </location>
</feature>
<proteinExistence type="predicted"/>
<dbReference type="InterPro" id="IPR040387">
    <property type="entry name" value="RIN4/NOI4"/>
</dbReference>
<evidence type="ECO:0000259" key="2">
    <source>
        <dbReference type="Pfam" id="PF05627"/>
    </source>
</evidence>
<keyword evidence="4" id="KW-1185">Reference proteome</keyword>
<gene>
    <name evidence="3" type="ORF">M6B38_249205</name>
</gene>
<evidence type="ECO:0000256" key="1">
    <source>
        <dbReference type="SAM" id="MobiDB-lite"/>
    </source>
</evidence>
<dbReference type="EMBL" id="JANAVB010045220">
    <property type="protein sequence ID" value="KAJ6790461.1"/>
    <property type="molecule type" value="Genomic_DNA"/>
</dbReference>
<feature type="compositionally biased region" description="Low complexity" evidence="1">
    <location>
        <begin position="196"/>
        <end position="206"/>
    </location>
</feature>
<feature type="compositionally biased region" description="Basic and acidic residues" evidence="1">
    <location>
        <begin position="72"/>
        <end position="102"/>
    </location>
</feature>
<dbReference type="AlphaFoldDB" id="A0AAX6DFC3"/>
<evidence type="ECO:0000313" key="3">
    <source>
        <dbReference type="EMBL" id="KAJ6790461.1"/>
    </source>
</evidence>
<name>A0AAX6DFC3_IRIPA</name>
<dbReference type="PANTHER" id="PTHR33159:SF101">
    <property type="entry name" value="OS04G0379600 PROTEIN"/>
    <property type="match status" value="1"/>
</dbReference>
<comment type="caution">
    <text evidence="3">The sequence shown here is derived from an EMBL/GenBank/DDBJ whole genome shotgun (WGS) entry which is preliminary data.</text>
</comment>
<dbReference type="GO" id="GO:0005886">
    <property type="term" value="C:plasma membrane"/>
    <property type="evidence" value="ECO:0007669"/>
    <property type="project" value="TreeGrafter"/>
</dbReference>
<dbReference type="Pfam" id="PF05627">
    <property type="entry name" value="AvrRpt-cleavage"/>
    <property type="match status" value="2"/>
</dbReference>
<dbReference type="PANTHER" id="PTHR33159">
    <property type="entry name" value="RPM1-INTERACTING PROTEIN 4 (RIN4) FAMILY PROTEIN"/>
    <property type="match status" value="1"/>
</dbReference>
<feature type="domain" description="RIN4 pathogenic type III effector avirulence factor Avr cleavage site" evidence="2">
    <location>
        <begin position="156"/>
        <end position="189"/>
    </location>
</feature>
<organism evidence="3 4">
    <name type="scientific">Iris pallida</name>
    <name type="common">Sweet iris</name>
    <dbReference type="NCBI Taxonomy" id="29817"/>
    <lineage>
        <taxon>Eukaryota</taxon>
        <taxon>Viridiplantae</taxon>
        <taxon>Streptophyta</taxon>
        <taxon>Embryophyta</taxon>
        <taxon>Tracheophyta</taxon>
        <taxon>Spermatophyta</taxon>
        <taxon>Magnoliopsida</taxon>
        <taxon>Liliopsida</taxon>
        <taxon>Asparagales</taxon>
        <taxon>Iridaceae</taxon>
        <taxon>Iridoideae</taxon>
        <taxon>Irideae</taxon>
        <taxon>Iris</taxon>
    </lineage>
</organism>
<sequence>MANHARVPKFGNWESGDDVPYTQYFDNARKGKTAGKLINPNDPQENPVSFSQDMPVQPATFRTYELEAAGPKNDDVHQYRDRDYPSDPNRRARKSGGSDRSFDQSPLHPAYQAKGRSRVGANSPSLEKKGASEGAPNTPGRARGKNGGRGGEIPGRGPEVPKFGEWDESDPASADDFSHIFNKVREERQVVSVGVPSEPKQSSSPKSQKRDTYNESKGCGCFGWCK</sequence>
<protein>
    <submittedName>
        <fullName evidence="3">RPM1-interacting protein 4-like</fullName>
    </submittedName>
</protein>
<reference evidence="3" key="1">
    <citation type="journal article" date="2023" name="GigaByte">
        <title>Genome assembly of the bearded iris, Iris pallida Lam.</title>
        <authorList>
            <person name="Bruccoleri R.E."/>
            <person name="Oakeley E.J."/>
            <person name="Faust A.M.E."/>
            <person name="Altorfer M."/>
            <person name="Dessus-Babus S."/>
            <person name="Burckhardt D."/>
            <person name="Oertli M."/>
            <person name="Naumann U."/>
            <person name="Petersen F."/>
            <person name="Wong J."/>
        </authorList>
    </citation>
    <scope>NUCLEOTIDE SEQUENCE</scope>
    <source>
        <strain evidence="3">GSM-AAB239-AS_SAM_17_03QT</strain>
    </source>
</reference>
<feature type="domain" description="RIN4 pathogenic type III effector avirulence factor Avr cleavage site" evidence="2">
    <location>
        <begin position="3"/>
        <end position="32"/>
    </location>
</feature>
<feature type="compositionally biased region" description="Gly residues" evidence="1">
    <location>
        <begin position="145"/>
        <end position="154"/>
    </location>
</feature>
<dbReference type="InterPro" id="IPR008700">
    <property type="entry name" value="TypeIII_avirulence_cleave"/>
</dbReference>
<accession>A0AAX6DFC3</accession>
<dbReference type="Proteomes" id="UP001140949">
    <property type="component" value="Unassembled WGS sequence"/>
</dbReference>
<evidence type="ECO:0000313" key="4">
    <source>
        <dbReference type="Proteomes" id="UP001140949"/>
    </source>
</evidence>